<dbReference type="InterPro" id="IPR011044">
    <property type="entry name" value="Quino_amine_DH_bsu"/>
</dbReference>
<keyword evidence="3" id="KW-1185">Reference proteome</keyword>
<gene>
    <name evidence="2" type="ORF">AWY79_16775</name>
</gene>
<dbReference type="InterPro" id="IPR007788">
    <property type="entry name" value="QCT"/>
</dbReference>
<feature type="signal peptide" evidence="1">
    <location>
        <begin position="1"/>
        <end position="35"/>
    </location>
</feature>
<evidence type="ECO:0000313" key="2">
    <source>
        <dbReference type="EMBL" id="AMK12642.1"/>
    </source>
</evidence>
<evidence type="ECO:0000313" key="3">
    <source>
        <dbReference type="Proteomes" id="UP000055611"/>
    </source>
</evidence>
<dbReference type="Pfam" id="PF05096">
    <property type="entry name" value="Glu_cyclase_2"/>
    <property type="match status" value="1"/>
</dbReference>
<keyword evidence="1" id="KW-0732">Signal</keyword>
<reference evidence="2 3" key="1">
    <citation type="journal article" date="2016" name="Front. Microbiol.">
        <title>Genome Sequence of the Piezophilic, Mesophilic Sulfate-Reducing Bacterium Desulfovibrio indicus J2T.</title>
        <authorList>
            <person name="Cao J."/>
            <person name="Maignien L."/>
            <person name="Shao Z."/>
            <person name="Alain K."/>
            <person name="Jebbar M."/>
        </authorList>
    </citation>
    <scope>NUCLEOTIDE SEQUENCE [LARGE SCALE GENOMIC DNA]</scope>
    <source>
        <strain evidence="2 3">J2</strain>
    </source>
</reference>
<protein>
    <submittedName>
        <fullName evidence="2">Glutamine cyclotransferase</fullName>
    </submittedName>
</protein>
<name>A0ABN4M2S7_9BACT</name>
<dbReference type="Proteomes" id="UP000055611">
    <property type="component" value="Chromosome"/>
</dbReference>
<dbReference type="PANTHER" id="PTHR31270">
    <property type="entry name" value="GLUTAMINYL-PEPTIDE CYCLOTRANSFERASE"/>
    <property type="match status" value="1"/>
</dbReference>
<organism evidence="2 3">
    <name type="scientific">Pseudodesulfovibrio indicus</name>
    <dbReference type="NCBI Taxonomy" id="1716143"/>
    <lineage>
        <taxon>Bacteria</taxon>
        <taxon>Pseudomonadati</taxon>
        <taxon>Thermodesulfobacteriota</taxon>
        <taxon>Desulfovibrionia</taxon>
        <taxon>Desulfovibrionales</taxon>
        <taxon>Desulfovibrionaceae</taxon>
    </lineage>
</organism>
<accession>A0ABN4M2S7</accession>
<evidence type="ECO:0000256" key="1">
    <source>
        <dbReference type="SAM" id="SignalP"/>
    </source>
</evidence>
<sequence length="271" mass="29525">MLPPAPATTEARTMRRATLILILAALALLPLPARAEAPVIPCAVIAEHPHDPGTSTQGLFYLNGLFYESSGGWGRSFVTVSDPETGRRLKTTNVDPHFFAEGIAPGEGVFSMLTWKSGIGLTFGLKDLDPRHRFAFAATGEDLEGWGLARDEDRYILSSGTARLEFRAPGTFARTGTITVRDGDAPVRLLNELEMVDGWLYANVWKSDRVAVIDIGDGAVRAWLDLAPLRARLAKGSGVANGIAWDRETGRLWVTGKKWDKVFEIGVPVLR</sequence>
<feature type="chain" id="PRO_5046888689" evidence="1">
    <location>
        <begin position="36"/>
        <end position="271"/>
    </location>
</feature>
<dbReference type="SUPFAM" id="SSF50969">
    <property type="entry name" value="YVTN repeat-like/Quinoprotein amine dehydrogenase"/>
    <property type="match status" value="1"/>
</dbReference>
<dbReference type="PANTHER" id="PTHR31270:SF1">
    <property type="entry name" value="GLUTAMINYL-PEPTIDE CYCLOTRANSFERASE"/>
    <property type="match status" value="1"/>
</dbReference>
<proteinExistence type="predicted"/>
<dbReference type="EMBL" id="CP014206">
    <property type="protein sequence ID" value="AMK12642.1"/>
    <property type="molecule type" value="Genomic_DNA"/>
</dbReference>